<dbReference type="Gene3D" id="3.40.50.300">
    <property type="entry name" value="P-loop containing nucleotide triphosphate hydrolases"/>
    <property type="match status" value="2"/>
</dbReference>
<name>A0ABT1ECH7_9FIRM</name>
<sequence length="493" mass="57052">MSQIQISNLTFSYEGSLVEVFQNASFQIDTDWKLGFVGRNGRGKTTLLKLLLGEYEYRGQIKSQVDFFYFPFPIQNQDDLTINVLEEINPTLEQWRIRKEMHLLELDEDILYQVFSTLSKGEQTKILLAALFLKEGGFLLIDEPTNHLDVQGRQQVSAYLNQKKGFILVSHDRKFLDDCVDHILSIQKQSIVVQRGNYSSYHKNKEAKDLFEWKQNEKIKGEIKAMEEAKRKTKTWSDKVEDTKIGTRVAGLRPDRGAIGHKAAKMMKRSKVMENRIDRSLDEKSKLLKEVEEKEDMKLFPQKYTKNTLVSFKNVAIQYNGNTICSDVSFELNQGDRMNLQGRNGSGKSSIIKLILGEDIHFTGEKEIGSGMKISYVNQDTSFLEGSIQDYAIQEGIDETLFITLLRKLDLKREDLNTNIKYYSQGQKKKVLLAKSLCERAHLYIWDEPLNYIDVLSREQIEEVILKYCPTMLFVEHDELFCEKVATKRSVIQ</sequence>
<dbReference type="SMART" id="SM00382">
    <property type="entry name" value="AAA"/>
    <property type="match status" value="2"/>
</dbReference>
<dbReference type="InterPro" id="IPR017871">
    <property type="entry name" value="ABC_transporter-like_CS"/>
</dbReference>
<dbReference type="SUPFAM" id="SSF52540">
    <property type="entry name" value="P-loop containing nucleoside triphosphate hydrolases"/>
    <property type="match status" value="2"/>
</dbReference>
<evidence type="ECO:0000256" key="1">
    <source>
        <dbReference type="ARBA" id="ARBA00022741"/>
    </source>
</evidence>
<dbReference type="PANTHER" id="PTHR42855:SF2">
    <property type="entry name" value="DRUG RESISTANCE ABC TRANSPORTER,ATP-BINDING PROTEIN"/>
    <property type="match status" value="1"/>
</dbReference>
<dbReference type="CDD" id="cd03221">
    <property type="entry name" value="ABCF_EF-3"/>
    <property type="match status" value="1"/>
</dbReference>
<dbReference type="PANTHER" id="PTHR42855">
    <property type="entry name" value="ABC TRANSPORTER ATP-BINDING SUBUNIT"/>
    <property type="match status" value="1"/>
</dbReference>
<keyword evidence="1" id="KW-0547">Nucleotide-binding</keyword>
<dbReference type="InterPro" id="IPR003439">
    <property type="entry name" value="ABC_transporter-like_ATP-bd"/>
</dbReference>
<keyword evidence="2" id="KW-0067">ATP-binding</keyword>
<evidence type="ECO:0000313" key="5">
    <source>
        <dbReference type="Proteomes" id="UP001523566"/>
    </source>
</evidence>
<accession>A0ABT1ECH7</accession>
<dbReference type="InterPro" id="IPR051309">
    <property type="entry name" value="ABCF_ATPase"/>
</dbReference>
<evidence type="ECO:0000259" key="3">
    <source>
        <dbReference type="PROSITE" id="PS50893"/>
    </source>
</evidence>
<dbReference type="Proteomes" id="UP001523566">
    <property type="component" value="Unassembled WGS sequence"/>
</dbReference>
<dbReference type="RefSeq" id="WP_262067319.1">
    <property type="nucleotide sequence ID" value="NZ_JAMXOD010000031.1"/>
</dbReference>
<dbReference type="InterPro" id="IPR027417">
    <property type="entry name" value="P-loop_NTPase"/>
</dbReference>
<dbReference type="InterPro" id="IPR003593">
    <property type="entry name" value="AAA+_ATPase"/>
</dbReference>
<evidence type="ECO:0000256" key="2">
    <source>
        <dbReference type="ARBA" id="ARBA00022840"/>
    </source>
</evidence>
<feature type="domain" description="ABC transporter" evidence="3">
    <location>
        <begin position="310"/>
        <end position="493"/>
    </location>
</feature>
<feature type="domain" description="ABC transporter" evidence="3">
    <location>
        <begin position="4"/>
        <end position="213"/>
    </location>
</feature>
<dbReference type="NCBIfam" id="NF000355">
    <property type="entry name" value="ribo_prot_ABC_F"/>
    <property type="match status" value="1"/>
</dbReference>
<keyword evidence="5" id="KW-1185">Reference proteome</keyword>
<dbReference type="PROSITE" id="PS50893">
    <property type="entry name" value="ABC_TRANSPORTER_2"/>
    <property type="match status" value="2"/>
</dbReference>
<gene>
    <name evidence="4" type="primary">abc-f</name>
    <name evidence="4" type="ORF">NK125_14175</name>
</gene>
<comment type="caution">
    <text evidence="4">The sequence shown here is derived from an EMBL/GenBank/DDBJ whole genome shotgun (WGS) entry which is preliminary data.</text>
</comment>
<dbReference type="Pfam" id="PF00005">
    <property type="entry name" value="ABC_tran"/>
    <property type="match status" value="2"/>
</dbReference>
<proteinExistence type="predicted"/>
<protein>
    <submittedName>
        <fullName evidence="4">ABC-F type ribosomal protection protein</fullName>
    </submittedName>
</protein>
<reference evidence="4 5" key="1">
    <citation type="journal article" date="2022" name="Genome Biol. Evol.">
        <title>Host diet, physiology and behaviors set the stage for Lachnospiraceae cladogenesis.</title>
        <authorList>
            <person name="Vera-Ponce De Leon A."/>
            <person name="Schneider M."/>
            <person name="Jahnes B.C."/>
            <person name="Sadowski V."/>
            <person name="Camuy-Velez L.A."/>
            <person name="Duan J."/>
            <person name="Sabree Z.L."/>
        </authorList>
    </citation>
    <scope>NUCLEOTIDE SEQUENCE [LARGE SCALE GENOMIC DNA]</scope>
    <source>
        <strain evidence="4 5">PAL113</strain>
    </source>
</reference>
<dbReference type="EMBL" id="JAMZFW010000031">
    <property type="protein sequence ID" value="MCP1103546.1"/>
    <property type="molecule type" value="Genomic_DNA"/>
</dbReference>
<evidence type="ECO:0000313" key="4">
    <source>
        <dbReference type="EMBL" id="MCP1103546.1"/>
    </source>
</evidence>
<organism evidence="4 5">
    <name type="scientific">Aequitasia blattaphilus</name>
    <dbReference type="NCBI Taxonomy" id="2949332"/>
    <lineage>
        <taxon>Bacteria</taxon>
        <taxon>Bacillati</taxon>
        <taxon>Bacillota</taxon>
        <taxon>Clostridia</taxon>
        <taxon>Lachnospirales</taxon>
        <taxon>Lachnospiraceae</taxon>
        <taxon>Aequitasia</taxon>
    </lineage>
</organism>
<dbReference type="PROSITE" id="PS00211">
    <property type="entry name" value="ABC_TRANSPORTER_1"/>
    <property type="match status" value="2"/>
</dbReference>